<name>A0ABN9LE16_9NEOB</name>
<reference evidence="2" key="1">
    <citation type="submission" date="2023-07" db="EMBL/GenBank/DDBJ databases">
        <authorList>
            <person name="Stuckert A."/>
        </authorList>
    </citation>
    <scope>NUCLEOTIDE SEQUENCE</scope>
</reference>
<dbReference type="Pfam" id="PF26215">
    <property type="entry name" value="HTH_animal"/>
    <property type="match status" value="1"/>
</dbReference>
<dbReference type="Proteomes" id="UP001176940">
    <property type="component" value="Unassembled WGS sequence"/>
</dbReference>
<evidence type="ECO:0000313" key="2">
    <source>
        <dbReference type="EMBL" id="CAJ0937721.1"/>
    </source>
</evidence>
<sequence>MMTDDDNRLACLLDTRYKGKLQNIMPHENLGQILATKQATLVDRLVQAFPAHSDDIQITKGSNGFLETNVFRKETAVNSLLHASSSHPKALIQGIPTGQFIRIKRICSNDQFFSEQAESLSSRFEDRGYSRRSITRGLHKAARMTHSTLMKTKIKPMVEQKVRFISTYTGQWNLMRDVLRKYWPLLQTDKDLVKYLPVYPSITYRRSSNLKDQLVHSYYAGPNIQKAFGSKGQKWVASPARTVSLACLYNHWREPKSRIHNTCPNIVPASTFTSRYGKKIFTITQHITCNTTGVVYYAQCPCPKIYVGLTSRALKTRVREHYRDIINAGEADELSLLKPLPRHFKSHHNCNANLLKVTGIKVFVEKRRKLEKDLGTNGSSLDL</sequence>
<dbReference type="PANTHER" id="PTHR21301">
    <property type="entry name" value="REVERSE TRANSCRIPTASE"/>
    <property type="match status" value="1"/>
</dbReference>
<accession>A0ABN9LE16</accession>
<evidence type="ECO:0000313" key="3">
    <source>
        <dbReference type="Proteomes" id="UP001176940"/>
    </source>
</evidence>
<comment type="caution">
    <text evidence="2">The sequence shown here is derived from an EMBL/GenBank/DDBJ whole genome shotgun (WGS) entry which is preliminary data.</text>
</comment>
<dbReference type="PANTHER" id="PTHR21301:SF13">
    <property type="match status" value="1"/>
</dbReference>
<proteinExistence type="predicted"/>
<dbReference type="EMBL" id="CAUEEQ010013709">
    <property type="protein sequence ID" value="CAJ0937721.1"/>
    <property type="molecule type" value="Genomic_DNA"/>
</dbReference>
<protein>
    <recommendedName>
        <fullName evidence="1">Helix-turn-helix domain-containing protein</fullName>
    </recommendedName>
</protein>
<organism evidence="2 3">
    <name type="scientific">Ranitomeya imitator</name>
    <name type="common">mimic poison frog</name>
    <dbReference type="NCBI Taxonomy" id="111125"/>
    <lineage>
        <taxon>Eukaryota</taxon>
        <taxon>Metazoa</taxon>
        <taxon>Chordata</taxon>
        <taxon>Craniata</taxon>
        <taxon>Vertebrata</taxon>
        <taxon>Euteleostomi</taxon>
        <taxon>Amphibia</taxon>
        <taxon>Batrachia</taxon>
        <taxon>Anura</taxon>
        <taxon>Neobatrachia</taxon>
        <taxon>Hyloidea</taxon>
        <taxon>Dendrobatidae</taxon>
        <taxon>Dendrobatinae</taxon>
        <taxon>Ranitomeya</taxon>
    </lineage>
</organism>
<dbReference type="InterPro" id="IPR058912">
    <property type="entry name" value="HTH_animal"/>
</dbReference>
<gene>
    <name evidence="2" type="ORF">RIMI_LOCUS7289985</name>
</gene>
<evidence type="ECO:0000259" key="1">
    <source>
        <dbReference type="Pfam" id="PF26215"/>
    </source>
</evidence>
<feature type="domain" description="Helix-turn-helix" evidence="1">
    <location>
        <begin position="80"/>
        <end position="136"/>
    </location>
</feature>
<keyword evidence="3" id="KW-1185">Reference proteome</keyword>